<dbReference type="AlphaFoldDB" id="A0AAD6XMY9"/>
<sequence>MATTFRDSRLRPAGCLRPRRQPHARALGRHTLRLRPEIAGLIPIKRSLTVYAKLSPAISSPTTLESTLAAPKFVARTFVPSVLALTALAVNTLLAAGSGGHTRAHRGLARGNAPHDNWCGGPPGRGWAKPQAQVETRTNLRLVIALITTMDADPVHTFLMEAHNLNS</sequence>
<proteinExistence type="predicted"/>
<keyword evidence="2" id="KW-1185">Reference proteome</keyword>
<organism evidence="1 2">
    <name type="scientific">Mycena belliarum</name>
    <dbReference type="NCBI Taxonomy" id="1033014"/>
    <lineage>
        <taxon>Eukaryota</taxon>
        <taxon>Fungi</taxon>
        <taxon>Dikarya</taxon>
        <taxon>Basidiomycota</taxon>
        <taxon>Agaricomycotina</taxon>
        <taxon>Agaricomycetes</taxon>
        <taxon>Agaricomycetidae</taxon>
        <taxon>Agaricales</taxon>
        <taxon>Marasmiineae</taxon>
        <taxon>Mycenaceae</taxon>
        <taxon>Mycena</taxon>
    </lineage>
</organism>
<evidence type="ECO:0000313" key="2">
    <source>
        <dbReference type="Proteomes" id="UP001222325"/>
    </source>
</evidence>
<dbReference type="Proteomes" id="UP001222325">
    <property type="component" value="Unassembled WGS sequence"/>
</dbReference>
<comment type="caution">
    <text evidence="1">The sequence shown here is derived from an EMBL/GenBank/DDBJ whole genome shotgun (WGS) entry which is preliminary data.</text>
</comment>
<accession>A0AAD6XMY9</accession>
<gene>
    <name evidence="1" type="ORF">B0H15DRAFT_955798</name>
</gene>
<evidence type="ECO:0000313" key="1">
    <source>
        <dbReference type="EMBL" id="KAJ7076275.1"/>
    </source>
</evidence>
<reference evidence="1" key="1">
    <citation type="submission" date="2023-03" db="EMBL/GenBank/DDBJ databases">
        <title>Massive genome expansion in bonnet fungi (Mycena s.s.) driven by repeated elements and novel gene families across ecological guilds.</title>
        <authorList>
            <consortium name="Lawrence Berkeley National Laboratory"/>
            <person name="Harder C.B."/>
            <person name="Miyauchi S."/>
            <person name="Viragh M."/>
            <person name="Kuo A."/>
            <person name="Thoen E."/>
            <person name="Andreopoulos B."/>
            <person name="Lu D."/>
            <person name="Skrede I."/>
            <person name="Drula E."/>
            <person name="Henrissat B."/>
            <person name="Morin E."/>
            <person name="Kohler A."/>
            <person name="Barry K."/>
            <person name="LaButti K."/>
            <person name="Morin E."/>
            <person name="Salamov A."/>
            <person name="Lipzen A."/>
            <person name="Mereny Z."/>
            <person name="Hegedus B."/>
            <person name="Baldrian P."/>
            <person name="Stursova M."/>
            <person name="Weitz H."/>
            <person name="Taylor A."/>
            <person name="Grigoriev I.V."/>
            <person name="Nagy L.G."/>
            <person name="Martin F."/>
            <person name="Kauserud H."/>
        </authorList>
    </citation>
    <scope>NUCLEOTIDE SEQUENCE</scope>
    <source>
        <strain evidence="1">CBHHK173m</strain>
    </source>
</reference>
<dbReference type="EMBL" id="JARJCN010000083">
    <property type="protein sequence ID" value="KAJ7076275.1"/>
    <property type="molecule type" value="Genomic_DNA"/>
</dbReference>
<name>A0AAD6XMY9_9AGAR</name>
<protein>
    <submittedName>
        <fullName evidence="1">Uncharacterized protein</fullName>
    </submittedName>
</protein>